<evidence type="ECO:0000313" key="2">
    <source>
        <dbReference type="EMBL" id="GET86676.1"/>
    </source>
</evidence>
<comment type="caution">
    <text evidence="2">The sequence shown here is derived from an EMBL/GenBank/DDBJ whole genome shotgun (WGS) entry which is preliminary data.</text>
</comment>
<gene>
    <name evidence="2" type="ORF">LtaPh_1106600</name>
</gene>
<feature type="region of interest" description="Disordered" evidence="1">
    <location>
        <begin position="1375"/>
        <end position="1400"/>
    </location>
</feature>
<dbReference type="OrthoDB" id="267394at2759"/>
<reference evidence="2" key="1">
    <citation type="submission" date="2019-11" db="EMBL/GenBank/DDBJ databases">
        <title>Leishmania tarentolae CDS.</title>
        <authorList>
            <person name="Goto Y."/>
            <person name="Yamagishi J."/>
        </authorList>
    </citation>
    <scope>NUCLEOTIDE SEQUENCE [LARGE SCALE GENOMIC DNA]</scope>
    <source>
        <strain evidence="2">Parrot Tar II</strain>
    </source>
</reference>
<dbReference type="VEuPathDB" id="TriTrypDB:LtaPh_1106600"/>
<feature type="region of interest" description="Disordered" evidence="1">
    <location>
        <begin position="829"/>
        <end position="889"/>
    </location>
</feature>
<proteinExistence type="predicted"/>
<feature type="region of interest" description="Disordered" evidence="1">
    <location>
        <begin position="1283"/>
        <end position="1336"/>
    </location>
</feature>
<feature type="compositionally biased region" description="Basic and acidic residues" evidence="1">
    <location>
        <begin position="1283"/>
        <end position="1295"/>
    </location>
</feature>
<protein>
    <submittedName>
        <fullName evidence="2">Uncharacterized protein</fullName>
    </submittedName>
</protein>
<evidence type="ECO:0000313" key="3">
    <source>
        <dbReference type="Proteomes" id="UP000419144"/>
    </source>
</evidence>
<feature type="compositionally biased region" description="Basic residues" evidence="1">
    <location>
        <begin position="876"/>
        <end position="885"/>
    </location>
</feature>
<feature type="region of interest" description="Disordered" evidence="1">
    <location>
        <begin position="1473"/>
        <end position="1492"/>
    </location>
</feature>
<feature type="region of interest" description="Disordered" evidence="1">
    <location>
        <begin position="1"/>
        <end position="25"/>
    </location>
</feature>
<feature type="region of interest" description="Disordered" evidence="1">
    <location>
        <begin position="364"/>
        <end position="439"/>
    </location>
</feature>
<dbReference type="EMBL" id="BLBS01000013">
    <property type="protein sequence ID" value="GET86676.1"/>
    <property type="molecule type" value="Genomic_DNA"/>
</dbReference>
<keyword evidence="3" id="KW-1185">Reference proteome</keyword>
<sequence length="1936" mass="203687">MSDKQTTETEVRSSVIDGAAGVLPSSPHQPAAGLRTGDHIARIFRALQQLQPRRSRLPASSSKFSNSSTFEDGAAAWMCSHLDLLWESMGSSATATPSTHANAVSASTPTHPRTRLILQLLALETLRREKRRDIFPPRSPLRSHVSTDASLLKDTGVSVTSSRLPAPIACSSVHLGPSCHHDTHFGEGDSSVVHQWLWQRAAALPARMAVPGSPSDDLSALMMEWAALALPAWRESFEEARWRHERDAMLRLMHEIATAATACSFVKPEKEAREVEETTTTVPDLVQESGTSTIDTVVPNRTGGLSSNQAMLMPQAKDFNEDILKPSLTAVPGPLLASAADGAPSSPPRRVLQLAVSAAVNAATAQQADPTTVKGGAVAPLPTPAASKEEALVEETEETPAWECGDTASAFPMTPPLHSQTVDTPAMSSENTTANDDNDVGVNKRLTIQLFHTTGGIAAPRGAAETATTSVSAPPCSTAVEGVKAKVTARPPMLLSDEDATGDDGELQRSMATANNSAQDANAPVSPVSEATGNTAACMRSRLRRWRRIAPAVLDAPPGSEAAQNVCTVLEALGFAPAGEGECGDKVLTELTPSCGPAQVPEELPKDLKVPASSRFSEGAARSRMPLCPLGRLPPLLAAHAWLSETLLRSSWLAYIIAAPTSECSLAVGDDGSELCLKCDVTALVSSRDPQVTPLSVQASSSSSSAHCSGDALPHLQLPEAPPAMPCTALADHRVFSMLGELLWCVYPSSSAFLLSFEEKLHRYLCYPLAGVCAATLATATATKPTQCQGHCHLEQAERPGRGHDTSAPHRLSLPAWKAYLELRYGKTQPRQPTLLPPSPLKTVPAPKTATSNSETDDHAEPDVAAAACSTAGGSHHTKKRRTRGHTAEDQEMIPQPAMSPFTACAAVGTRTPLLPFVTASFAASSSATASTATYAAVMDVAAMVFLAELRRVGAIAMAEKAKGAAQALQACDARCRAGLLYKLPQKRSGESGGSAESRVCVASTADVENVRQFSPAAADASCFKDAPGRCGISGSSLQALLEGTVECDAALHRYVYRWPEPLSLAFAAAKGTRVQETPRDSNIGEHSVVDVATHLWLALVTVLSLGESATAQYVRGVLMPPSSLPAMPCPPSPTSAESSKAAAQAVDVPSSAVRTSLAPFTMPTLFQSTLEDLYQEESAATAAAVAMSTEDHAPTCRPSSLPFCAANFLGDEKDPTSKAVSTCRAAPASLATATLQTSVLMTPAAQDTLVLSAAVALRHPRVVLRQLHFLWHLSNCENRDGCATKADDSSHRSETLSSPKPAPLDTGRTAASPQRATGGTDRRATAKNTSNNPTVSFKQEFTTRVASLIECIQLASLAGLPPPLATSLTPFRSSSSAVPAEAGGSALNRDAPVSSMRQAPTEPSTWAANASAAVTPFQQQRSTVAFPAPALPPAPDSGGTVIAQATPMRLRLQLLSKTTYAGSLTAGVGATKVPTTDSAKRSREPREVAEMEGGIAKPAVLSISHDVAVESLRPAKWHRVDGVETQPVRRRSPSGERAPPPLKSLLEWRVRWADEGQERNGSVRLSLTPLAATSSGVTSNSAATTSKAALLLDVVTDPLWDALQHIHAQVLGGAVGSAHVLPGNGPASVNDPAAATSALSPAHLRDAEATPGGVPVRRTLLRLCVSPAYRSLQRLWQAISHPTLSQRGMVVSSEAGTLSPTGGAAASHPRLDVVFSATASPREPAVDLRDYASLTASLRGVVCIVLGYAVYQCLRGIWRNWCVLCNVHEDLATVAACTTAPSGSAQQLSCMPFSPSHRSYVWLTGKLRALLEDVLQPLNRILKVSLSGVDGNELFDDRRASEVERGDGHAVAELRSPALQKPVPTHAGAITTATWLTYNPLGLVLIPALIRQLDAAMLWCMHNDCAGMSGGLHCQDAYEAWGQVKAALQKAGVQA</sequence>
<name>A0A640KAE4_LEITA</name>
<evidence type="ECO:0000256" key="1">
    <source>
        <dbReference type="SAM" id="MobiDB-lite"/>
    </source>
</evidence>
<feature type="compositionally biased region" description="Polar residues" evidence="1">
    <location>
        <begin position="417"/>
        <end position="435"/>
    </location>
</feature>
<accession>A0A640KAE4</accession>
<feature type="compositionally biased region" description="Polar residues" evidence="1">
    <location>
        <begin position="1327"/>
        <end position="1336"/>
    </location>
</feature>
<feature type="compositionally biased region" description="Basic and acidic residues" evidence="1">
    <location>
        <begin position="1479"/>
        <end position="1490"/>
    </location>
</feature>
<dbReference type="Proteomes" id="UP000419144">
    <property type="component" value="Unassembled WGS sequence"/>
</dbReference>
<feature type="compositionally biased region" description="Basic and acidic residues" evidence="1">
    <location>
        <begin position="1"/>
        <end position="11"/>
    </location>
</feature>
<organism evidence="2 3">
    <name type="scientific">Leishmania tarentolae</name>
    <name type="common">Sauroleishmania tarentolae</name>
    <dbReference type="NCBI Taxonomy" id="5689"/>
    <lineage>
        <taxon>Eukaryota</taxon>
        <taxon>Discoba</taxon>
        <taxon>Euglenozoa</taxon>
        <taxon>Kinetoplastea</taxon>
        <taxon>Metakinetoplastina</taxon>
        <taxon>Trypanosomatida</taxon>
        <taxon>Trypanosomatidae</taxon>
        <taxon>Leishmaniinae</taxon>
        <taxon>Leishmania</taxon>
        <taxon>lizard Leishmania</taxon>
    </lineage>
</organism>